<dbReference type="SUPFAM" id="SSF55729">
    <property type="entry name" value="Acyl-CoA N-acyltransferases (Nat)"/>
    <property type="match status" value="1"/>
</dbReference>
<evidence type="ECO:0000313" key="2">
    <source>
        <dbReference type="RefSeq" id="XP_023947273.2"/>
    </source>
</evidence>
<dbReference type="RefSeq" id="XP_023947273.2">
    <property type="nucleotide sequence ID" value="XM_024091505.2"/>
</dbReference>
<reference evidence="2" key="1">
    <citation type="submission" date="2025-08" db="UniProtKB">
        <authorList>
            <consortium name="RefSeq"/>
        </authorList>
    </citation>
    <scope>IDENTIFICATION</scope>
</reference>
<protein>
    <submittedName>
        <fullName evidence="2">Uncharacterized protein LOC112052432</fullName>
    </submittedName>
</protein>
<dbReference type="InterPro" id="IPR016181">
    <property type="entry name" value="Acyl_CoA_acyltransferase"/>
</dbReference>
<dbReference type="Gene3D" id="3.40.630.30">
    <property type="match status" value="1"/>
</dbReference>
<dbReference type="OrthoDB" id="7380889at2759"/>
<dbReference type="AlphaFoldDB" id="A0A6J1NQX4"/>
<dbReference type="GeneID" id="112052432"/>
<keyword evidence="1" id="KW-1185">Reference proteome</keyword>
<dbReference type="Proteomes" id="UP001652582">
    <property type="component" value="Chromosome 6"/>
</dbReference>
<proteinExistence type="predicted"/>
<sequence length="282" mass="32836">MNRLWNLKNGFLLPGRSFQPCINSQAKRFRKKQTPCDIHYYPINKKPCFNLQDVTIERGNQCHAKLIRSFLFTHYWPREPSVVGLWMCLNSPYLETLTDKYSNTGDRLLAFEFLHRTKEKKLIGVSVANKTFPWMVDEYEDWAHYTVCNAERYRMYFMAHCLKSPSLFNKYNVNFLYDIEVLGTASEVAGQGVATLLLKAALEHAEESRFPLAHVISVSHYMSKICEKCGMKREWSMEYSDFIDEAGQRVFFPRRPHLNVNVYTKHFNPAAGGRLPCSPLPV</sequence>
<organism evidence="1 2">
    <name type="scientific">Bicyclus anynana</name>
    <name type="common">Squinting bush brown butterfly</name>
    <dbReference type="NCBI Taxonomy" id="110368"/>
    <lineage>
        <taxon>Eukaryota</taxon>
        <taxon>Metazoa</taxon>
        <taxon>Ecdysozoa</taxon>
        <taxon>Arthropoda</taxon>
        <taxon>Hexapoda</taxon>
        <taxon>Insecta</taxon>
        <taxon>Pterygota</taxon>
        <taxon>Neoptera</taxon>
        <taxon>Endopterygota</taxon>
        <taxon>Lepidoptera</taxon>
        <taxon>Glossata</taxon>
        <taxon>Ditrysia</taxon>
        <taxon>Papilionoidea</taxon>
        <taxon>Nymphalidae</taxon>
        <taxon>Satyrinae</taxon>
        <taxon>Satyrini</taxon>
        <taxon>Mycalesina</taxon>
        <taxon>Bicyclus</taxon>
    </lineage>
</organism>
<evidence type="ECO:0000313" key="1">
    <source>
        <dbReference type="Proteomes" id="UP001652582"/>
    </source>
</evidence>
<dbReference type="KEGG" id="bany:112052432"/>
<name>A0A6J1NQX4_BICAN</name>
<accession>A0A6J1NQX4</accession>
<gene>
    <name evidence="2" type="primary">LOC112052432</name>
</gene>